<dbReference type="InterPro" id="IPR047263">
    <property type="entry name" value="HNL-like_cupin"/>
</dbReference>
<dbReference type="Gene3D" id="2.60.120.10">
    <property type="entry name" value="Jelly Rolls"/>
    <property type="match status" value="1"/>
</dbReference>
<keyword evidence="5" id="KW-1185">Reference proteome</keyword>
<dbReference type="InterPro" id="IPR014710">
    <property type="entry name" value="RmlC-like_jellyroll"/>
</dbReference>
<feature type="chain" id="PRO_5006389485" description="Carboxymuconolactone decarboxylase" evidence="1">
    <location>
        <begin position="23"/>
        <end position="376"/>
    </location>
</feature>
<feature type="signal peptide" evidence="1">
    <location>
        <begin position="1"/>
        <end position="22"/>
    </location>
</feature>
<reference evidence="4" key="1">
    <citation type="submission" date="2015-10" db="EMBL/GenBank/DDBJ databases">
        <title>Draft genome sequence of Salegentibacter mishustinae KCTC 12263.</title>
        <authorList>
            <person name="Lin W."/>
            <person name="Zheng Q."/>
        </authorList>
    </citation>
    <scope>NUCLEOTIDE SEQUENCE [LARGE SCALE GENOMIC DNA]</scope>
    <source>
        <strain evidence="4">KCTC 12263</strain>
    </source>
</reference>
<dbReference type="SUPFAM" id="SSF51182">
    <property type="entry name" value="RmlC-like cupins"/>
    <property type="match status" value="1"/>
</dbReference>
<dbReference type="AlphaFoldDB" id="A0A0Q9ZGX1"/>
<dbReference type="PANTHER" id="PTHR43698:SF1">
    <property type="entry name" value="BLL4564 PROTEIN"/>
    <property type="match status" value="1"/>
</dbReference>
<dbReference type="InterPro" id="IPR013096">
    <property type="entry name" value="Cupin_2"/>
</dbReference>
<evidence type="ECO:0000259" key="3">
    <source>
        <dbReference type="Pfam" id="PF07883"/>
    </source>
</evidence>
<proteinExistence type="predicted"/>
<dbReference type="PANTHER" id="PTHR43698">
    <property type="entry name" value="RIBD C-TERMINAL DOMAIN CONTAINING PROTEIN"/>
    <property type="match status" value="1"/>
</dbReference>
<sequence length="376" mass="41987">MKLKTIRLIITLFIAANLSVFAQTESEELSPEEYSIARISAATAKGDLETLEDALHEGLDNGLSINKIKEELVHLYAYCGFPRSLMAINTLTEVLENRKDRGIKDETGEKPTDLKNGDKYEIGKEVLAELSGVENRPKAAYAKTVPIIEVFLKEHLFADIFKRGVLSFKEREIATVAALLTMGDLAPMAKGHMNISMRLGVSQSQILQILKIIETDVDKKTAQVGRELLAEITPDYSFDKADYSEYLDSEKIYPRGEKITNPVFTGTAWLEMLVTADEVNRNSVGVVTFESKARTFWHQHPNGQIILALSGKGYYQEKGSAKKILKKGDVIKCPANTPHWHGASPDEEFVQIAITSRVDGPTEWFESVSEKEYNVD</sequence>
<organism evidence="4 5">
    <name type="scientific">Salegentibacter mishustinae</name>
    <dbReference type="NCBI Taxonomy" id="270918"/>
    <lineage>
        <taxon>Bacteria</taxon>
        <taxon>Pseudomonadati</taxon>
        <taxon>Bacteroidota</taxon>
        <taxon>Flavobacteriia</taxon>
        <taxon>Flavobacteriales</taxon>
        <taxon>Flavobacteriaceae</taxon>
        <taxon>Salegentibacter</taxon>
    </lineage>
</organism>
<protein>
    <recommendedName>
        <fullName evidence="6">Carboxymuconolactone decarboxylase</fullName>
    </recommendedName>
</protein>
<dbReference type="STRING" id="270918.APR42_12420"/>
<evidence type="ECO:0000313" key="5">
    <source>
        <dbReference type="Proteomes" id="UP000051643"/>
    </source>
</evidence>
<evidence type="ECO:0000313" key="4">
    <source>
        <dbReference type="EMBL" id="KRG27299.1"/>
    </source>
</evidence>
<dbReference type="InterPro" id="IPR029032">
    <property type="entry name" value="AhpD-like"/>
</dbReference>
<gene>
    <name evidence="4" type="ORF">APR42_12420</name>
</gene>
<accession>A0A0Q9ZGX1</accession>
<dbReference type="RefSeq" id="WP_057483194.1">
    <property type="nucleotide sequence ID" value="NZ_BMWR01000007.1"/>
</dbReference>
<dbReference type="CDD" id="cd02233">
    <property type="entry name" value="cupin_HNL-like"/>
    <property type="match status" value="1"/>
</dbReference>
<keyword evidence="1" id="KW-0732">Signal</keyword>
<dbReference type="OrthoDB" id="9812754at2"/>
<feature type="domain" description="Carboxymuconolactone decarboxylase-like" evidence="2">
    <location>
        <begin position="153"/>
        <end position="220"/>
    </location>
</feature>
<feature type="domain" description="Cupin type-2" evidence="3">
    <location>
        <begin position="286"/>
        <end position="350"/>
    </location>
</feature>
<dbReference type="InterPro" id="IPR003779">
    <property type="entry name" value="CMD-like"/>
</dbReference>
<dbReference type="Pfam" id="PF07883">
    <property type="entry name" value="Cupin_2"/>
    <property type="match status" value="1"/>
</dbReference>
<dbReference type="SUPFAM" id="SSF69118">
    <property type="entry name" value="AhpD-like"/>
    <property type="match status" value="1"/>
</dbReference>
<name>A0A0Q9ZGX1_9FLAO</name>
<comment type="caution">
    <text evidence="4">The sequence shown here is derived from an EMBL/GenBank/DDBJ whole genome shotgun (WGS) entry which is preliminary data.</text>
</comment>
<evidence type="ECO:0000256" key="1">
    <source>
        <dbReference type="SAM" id="SignalP"/>
    </source>
</evidence>
<evidence type="ECO:0008006" key="6">
    <source>
        <dbReference type="Google" id="ProtNLM"/>
    </source>
</evidence>
<dbReference type="EMBL" id="LKTP01000037">
    <property type="protein sequence ID" value="KRG27299.1"/>
    <property type="molecule type" value="Genomic_DNA"/>
</dbReference>
<evidence type="ECO:0000259" key="2">
    <source>
        <dbReference type="Pfam" id="PF02627"/>
    </source>
</evidence>
<dbReference type="Gene3D" id="1.20.1290.10">
    <property type="entry name" value="AhpD-like"/>
    <property type="match status" value="1"/>
</dbReference>
<dbReference type="InterPro" id="IPR011051">
    <property type="entry name" value="RmlC_Cupin_sf"/>
</dbReference>
<dbReference type="Proteomes" id="UP000051643">
    <property type="component" value="Unassembled WGS sequence"/>
</dbReference>
<dbReference type="GO" id="GO:0051920">
    <property type="term" value="F:peroxiredoxin activity"/>
    <property type="evidence" value="ECO:0007669"/>
    <property type="project" value="InterPro"/>
</dbReference>
<dbReference type="Pfam" id="PF02627">
    <property type="entry name" value="CMD"/>
    <property type="match status" value="1"/>
</dbReference>